<reference evidence="1 2" key="1">
    <citation type="submission" date="2019-03" db="EMBL/GenBank/DDBJ databases">
        <title>Single cell metagenomics reveals metabolic interactions within the superorganism composed of flagellate Streblomastix strix and complex community of Bacteroidetes bacteria on its surface.</title>
        <authorList>
            <person name="Treitli S.C."/>
            <person name="Kolisko M."/>
            <person name="Husnik F."/>
            <person name="Keeling P."/>
            <person name="Hampl V."/>
        </authorList>
    </citation>
    <scope>NUCLEOTIDE SEQUENCE [LARGE SCALE GENOMIC DNA]</scope>
    <source>
        <strain evidence="1">ST1C</strain>
    </source>
</reference>
<organism evidence="1 2">
    <name type="scientific">Streblomastix strix</name>
    <dbReference type="NCBI Taxonomy" id="222440"/>
    <lineage>
        <taxon>Eukaryota</taxon>
        <taxon>Metamonada</taxon>
        <taxon>Preaxostyla</taxon>
        <taxon>Oxymonadida</taxon>
        <taxon>Streblomastigidae</taxon>
        <taxon>Streblomastix</taxon>
    </lineage>
</organism>
<dbReference type="AlphaFoldDB" id="A0A5J4W419"/>
<evidence type="ECO:0000313" key="2">
    <source>
        <dbReference type="Proteomes" id="UP000324800"/>
    </source>
</evidence>
<comment type="caution">
    <text evidence="1">The sequence shown here is derived from an EMBL/GenBank/DDBJ whole genome shotgun (WGS) entry which is preliminary data.</text>
</comment>
<accession>A0A5J4W419</accession>
<dbReference type="Proteomes" id="UP000324800">
    <property type="component" value="Unassembled WGS sequence"/>
</dbReference>
<proteinExistence type="predicted"/>
<protein>
    <submittedName>
        <fullName evidence="1">Uncharacterized protein</fullName>
    </submittedName>
</protein>
<evidence type="ECO:0000313" key="1">
    <source>
        <dbReference type="EMBL" id="KAA6389578.1"/>
    </source>
</evidence>
<gene>
    <name evidence="1" type="ORF">EZS28_014898</name>
</gene>
<dbReference type="EMBL" id="SNRW01003534">
    <property type="protein sequence ID" value="KAA6389578.1"/>
    <property type="molecule type" value="Genomic_DNA"/>
</dbReference>
<sequence>MNQESQRKILTDRSGPKIELNKTLNILNAMESGTEEANINVLRLSIGEGLPFESILAQNSGRNIALGNVVALLFELLLSPIQQESNEALNLLKEGIKKREDFKIACHNN</sequence>
<name>A0A5J4W419_9EUKA</name>